<evidence type="ECO:0000313" key="2">
    <source>
        <dbReference type="EMBL" id="GBN49135.1"/>
    </source>
</evidence>
<proteinExistence type="predicted"/>
<organism evidence="2 3">
    <name type="scientific">Araneus ventricosus</name>
    <name type="common">Orbweaver spider</name>
    <name type="synonym">Epeira ventricosa</name>
    <dbReference type="NCBI Taxonomy" id="182803"/>
    <lineage>
        <taxon>Eukaryota</taxon>
        <taxon>Metazoa</taxon>
        <taxon>Ecdysozoa</taxon>
        <taxon>Arthropoda</taxon>
        <taxon>Chelicerata</taxon>
        <taxon>Arachnida</taxon>
        <taxon>Araneae</taxon>
        <taxon>Araneomorphae</taxon>
        <taxon>Entelegynae</taxon>
        <taxon>Araneoidea</taxon>
        <taxon>Araneidae</taxon>
        <taxon>Araneus</taxon>
    </lineage>
</organism>
<protein>
    <recommendedName>
        <fullName evidence="4">Secreted protein</fullName>
    </recommendedName>
</protein>
<evidence type="ECO:0000313" key="3">
    <source>
        <dbReference type="Proteomes" id="UP000499080"/>
    </source>
</evidence>
<dbReference type="AlphaFoldDB" id="A0A4Y2PAY3"/>
<feature type="chain" id="PRO_5021324803" description="Secreted protein" evidence="1">
    <location>
        <begin position="17"/>
        <end position="198"/>
    </location>
</feature>
<sequence>MLASVWVILFPRTVQECCWQRAKTSAHPENSRFAILVGADLKDGLTQCFWTAKRHLLRFQSLKRFHNITLARADQRTWGKHNKGLGCLIWVGRQVRRCRFTDMGRKTGTSLRNNVGETCSRCHRSDELGPTGVDMWVMNEIGGLERCQMGRMGIYLKHTNKKKTLLTVVTNTQRTKVITNKKNALKKAKRWNKRIHTS</sequence>
<name>A0A4Y2PAY3_ARAVE</name>
<dbReference type="Proteomes" id="UP000499080">
    <property type="component" value="Unassembled WGS sequence"/>
</dbReference>
<keyword evidence="1" id="KW-0732">Signal</keyword>
<reference evidence="2 3" key="1">
    <citation type="journal article" date="2019" name="Sci. Rep.">
        <title>Orb-weaving spider Araneus ventricosus genome elucidates the spidroin gene catalogue.</title>
        <authorList>
            <person name="Kono N."/>
            <person name="Nakamura H."/>
            <person name="Ohtoshi R."/>
            <person name="Moran D.A.P."/>
            <person name="Shinohara A."/>
            <person name="Yoshida Y."/>
            <person name="Fujiwara M."/>
            <person name="Mori M."/>
            <person name="Tomita M."/>
            <person name="Arakawa K."/>
        </authorList>
    </citation>
    <scope>NUCLEOTIDE SEQUENCE [LARGE SCALE GENOMIC DNA]</scope>
</reference>
<feature type="signal peptide" evidence="1">
    <location>
        <begin position="1"/>
        <end position="16"/>
    </location>
</feature>
<gene>
    <name evidence="2" type="ORF">AVEN_241257_1</name>
</gene>
<evidence type="ECO:0000256" key="1">
    <source>
        <dbReference type="SAM" id="SignalP"/>
    </source>
</evidence>
<accession>A0A4Y2PAY3</accession>
<dbReference type="EMBL" id="BGPR01011006">
    <property type="protein sequence ID" value="GBN49135.1"/>
    <property type="molecule type" value="Genomic_DNA"/>
</dbReference>
<keyword evidence="3" id="KW-1185">Reference proteome</keyword>
<comment type="caution">
    <text evidence="2">The sequence shown here is derived from an EMBL/GenBank/DDBJ whole genome shotgun (WGS) entry which is preliminary data.</text>
</comment>
<evidence type="ECO:0008006" key="4">
    <source>
        <dbReference type="Google" id="ProtNLM"/>
    </source>
</evidence>